<gene>
    <name evidence="1" type="ORF">C482_10172</name>
</gene>
<proteinExistence type="predicted"/>
<dbReference type="Proteomes" id="UP000011693">
    <property type="component" value="Unassembled WGS sequence"/>
</dbReference>
<comment type="caution">
    <text evidence="1">The sequence shown here is derived from an EMBL/GenBank/DDBJ whole genome shotgun (WGS) entry which is preliminary data.</text>
</comment>
<keyword evidence="2" id="KW-1185">Reference proteome</keyword>
<evidence type="ECO:0000313" key="1">
    <source>
        <dbReference type="EMBL" id="ELY99844.1"/>
    </source>
</evidence>
<accession>M0AMS2</accession>
<dbReference type="AlphaFoldDB" id="M0AMS2"/>
<reference evidence="1 2" key="1">
    <citation type="journal article" date="2014" name="PLoS Genet.">
        <title>Phylogenetically driven sequencing of extremely halophilic archaea reveals strategies for static and dynamic osmo-response.</title>
        <authorList>
            <person name="Becker E.A."/>
            <person name="Seitzer P.M."/>
            <person name="Tritt A."/>
            <person name="Larsen D."/>
            <person name="Krusor M."/>
            <person name="Yao A.I."/>
            <person name="Wu D."/>
            <person name="Madern D."/>
            <person name="Eisen J.A."/>
            <person name="Darling A.E."/>
            <person name="Facciotti M.T."/>
        </authorList>
    </citation>
    <scope>NUCLEOTIDE SEQUENCE [LARGE SCALE GENOMIC DNA]</scope>
    <source>
        <strain evidence="1 2">JCM 10990</strain>
    </source>
</reference>
<organism evidence="1 2">
    <name type="scientific">Natrialba chahannaoensis JCM 10990</name>
    <dbReference type="NCBI Taxonomy" id="1227492"/>
    <lineage>
        <taxon>Archaea</taxon>
        <taxon>Methanobacteriati</taxon>
        <taxon>Methanobacteriota</taxon>
        <taxon>Stenosarchaea group</taxon>
        <taxon>Halobacteria</taxon>
        <taxon>Halobacteriales</taxon>
        <taxon>Natrialbaceae</taxon>
        <taxon>Natrialba</taxon>
    </lineage>
</organism>
<evidence type="ECO:0000313" key="2">
    <source>
        <dbReference type="Proteomes" id="UP000011693"/>
    </source>
</evidence>
<sequence length="68" mass="8222">MTGHLKRMVTRKRAMTTRTALRIRMWNTLHVIEFSLNHQLKKLKLMISVGLRNFQVEHRLNFYKRLTG</sequence>
<protein>
    <submittedName>
        <fullName evidence="1">Uncharacterized protein</fullName>
    </submittedName>
</protein>
<name>M0AMS2_9EURY</name>
<dbReference type="EMBL" id="AOIN01000056">
    <property type="protein sequence ID" value="ELY99844.1"/>
    <property type="molecule type" value="Genomic_DNA"/>
</dbReference>